<evidence type="ECO:0000256" key="1">
    <source>
        <dbReference type="SAM" id="MobiDB-lite"/>
    </source>
</evidence>
<dbReference type="Proteomes" id="UP000494165">
    <property type="component" value="Unassembled WGS sequence"/>
</dbReference>
<sequence length="613" mass="66477">MHELGILKLLLFPGEQLIASSTVNHCKGPLIRRFSQSIIRPCSRLPSPARSKSTGEYSSFTRKAACNVQGMRHRGSAVSPAMFASVVLFSVVAIFGANGQVYVNPDAVQSSSSSSTAGDLVTQTVYGFLDFTTTIGNTVMIFSPQSAPAAPEPTKKPSTTPLKVIETKPTTSPASAINPSKTVAPPSEKKQVEKKSSAAERKKQVLSSVVEVRVSSAVVTPPPAISSRVEIKEQVSSRVEVRESSQVVVNAVPLQSQIVSSVVQVRSSGGDSSDNLLSPPESYDFLQVNPLIVPEPTSKTIKQTFKLGIVGSQVDTVVLDDLTTVHETRTIGTMINGKYSTVLKSTSSVKPDRKQHIIIPTATQAPIHKTQAPTFVSENDEHLEPSPAGAAFVEETAYSPDEEQELNTKPLRRSAVVPGRSDFLSRLQQRTRSITYGDDDEEYEQEPPSKFASSKRPAKARTASLAVRPTSSARFQNARFRTSSTSELATVSVFGGEPRAYSTASVGGPNRFKPHRNRPTAATTQRPNTINETPSYQRRGYKARTSSVVSSQEERPFSQTTSNGPLNKFKLNRPAGRWQYKTTAKPRVPIRPQVASPVKTSAEHNAEQVSRTF</sequence>
<comment type="caution">
    <text evidence="2">The sequence shown here is derived from an EMBL/GenBank/DDBJ whole genome shotgun (WGS) entry which is preliminary data.</text>
</comment>
<feature type="region of interest" description="Disordered" evidence="1">
    <location>
        <begin position="429"/>
        <end position="463"/>
    </location>
</feature>
<organism evidence="2 3">
    <name type="scientific">Cloeon dipterum</name>
    <dbReference type="NCBI Taxonomy" id="197152"/>
    <lineage>
        <taxon>Eukaryota</taxon>
        <taxon>Metazoa</taxon>
        <taxon>Ecdysozoa</taxon>
        <taxon>Arthropoda</taxon>
        <taxon>Hexapoda</taxon>
        <taxon>Insecta</taxon>
        <taxon>Pterygota</taxon>
        <taxon>Palaeoptera</taxon>
        <taxon>Ephemeroptera</taxon>
        <taxon>Pisciforma</taxon>
        <taxon>Baetidae</taxon>
        <taxon>Cloeon</taxon>
    </lineage>
</organism>
<feature type="region of interest" description="Disordered" evidence="1">
    <location>
        <begin position="145"/>
        <end position="200"/>
    </location>
</feature>
<protein>
    <recommendedName>
        <fullName evidence="4">DUF4758 domain-containing protein</fullName>
    </recommendedName>
</protein>
<dbReference type="AlphaFoldDB" id="A0A8S1D4W8"/>
<dbReference type="PANTHER" id="PTHR39072:SF3">
    <property type="entry name" value="RE48511P"/>
    <property type="match status" value="1"/>
</dbReference>
<dbReference type="OrthoDB" id="6430068at2759"/>
<feature type="region of interest" description="Disordered" evidence="1">
    <location>
        <begin position="502"/>
        <end position="613"/>
    </location>
</feature>
<evidence type="ECO:0000313" key="3">
    <source>
        <dbReference type="Proteomes" id="UP000494165"/>
    </source>
</evidence>
<feature type="compositionally biased region" description="Basic and acidic residues" evidence="1">
    <location>
        <begin position="187"/>
        <end position="200"/>
    </location>
</feature>
<accession>A0A8S1D4W8</accession>
<reference evidence="2 3" key="1">
    <citation type="submission" date="2020-04" db="EMBL/GenBank/DDBJ databases">
        <authorList>
            <person name="Alioto T."/>
            <person name="Alioto T."/>
            <person name="Gomez Garrido J."/>
        </authorList>
    </citation>
    <scope>NUCLEOTIDE SEQUENCE [LARGE SCALE GENOMIC DNA]</scope>
</reference>
<name>A0A8S1D4W8_9INSE</name>
<dbReference type="PANTHER" id="PTHR39072">
    <property type="entry name" value="RE48511P"/>
    <property type="match status" value="1"/>
</dbReference>
<feature type="compositionally biased region" description="Polar residues" evidence="1">
    <location>
        <begin position="168"/>
        <end position="181"/>
    </location>
</feature>
<keyword evidence="3" id="KW-1185">Reference proteome</keyword>
<dbReference type="EMBL" id="CADEPI010000112">
    <property type="protein sequence ID" value="CAB3375468.1"/>
    <property type="molecule type" value="Genomic_DNA"/>
</dbReference>
<feature type="compositionally biased region" description="Polar residues" evidence="1">
    <location>
        <begin position="544"/>
        <end position="565"/>
    </location>
</feature>
<feature type="compositionally biased region" description="Polar residues" evidence="1">
    <location>
        <begin position="520"/>
        <end position="536"/>
    </location>
</feature>
<evidence type="ECO:0008006" key="4">
    <source>
        <dbReference type="Google" id="ProtNLM"/>
    </source>
</evidence>
<evidence type="ECO:0000313" key="2">
    <source>
        <dbReference type="EMBL" id="CAB3375468.1"/>
    </source>
</evidence>
<gene>
    <name evidence="2" type="ORF">CLODIP_2_CD01001</name>
</gene>
<proteinExistence type="predicted"/>